<keyword evidence="1" id="KW-0472">Membrane</keyword>
<evidence type="ECO:0000313" key="2">
    <source>
        <dbReference type="EMBL" id="KDF01620.1"/>
    </source>
</evidence>
<dbReference type="RefSeq" id="WP_036344479.1">
    <property type="nucleotide sequence ID" value="NZ_JALN02000001.1"/>
</dbReference>
<protein>
    <submittedName>
        <fullName evidence="2">Uncharacterized protein</fullName>
    </submittedName>
</protein>
<evidence type="ECO:0000256" key="1">
    <source>
        <dbReference type="SAM" id="Phobius"/>
    </source>
</evidence>
<comment type="caution">
    <text evidence="2">The sequence shown here is derived from an EMBL/GenBank/DDBJ whole genome shotgun (WGS) entry which is preliminary data.</text>
</comment>
<dbReference type="OrthoDB" id="4331765at2"/>
<sequence>MASGLSVLAESAGRYVHWGVIQISVTNLTIIAVMMLVFILALVIPFPSHGESADDERGPQ</sequence>
<reference evidence="2" key="1">
    <citation type="submission" date="2014-05" db="EMBL/GenBank/DDBJ databases">
        <title>Genome sequence of Mycobacterium aromaticivorans strain JS19b1T (= DSM 45407T).</title>
        <authorList>
            <person name="Kwak Y."/>
            <person name="Park G.-S."/>
            <person name="Li Q.X."/>
            <person name="Lee S.-E."/>
            <person name="Shin J.-H."/>
        </authorList>
    </citation>
    <scope>NUCLEOTIDE SEQUENCE [LARGE SCALE GENOMIC DNA]</scope>
    <source>
        <strain evidence="2">JS19b1</strain>
    </source>
</reference>
<dbReference type="Proteomes" id="UP000022835">
    <property type="component" value="Unassembled WGS sequence"/>
</dbReference>
<feature type="transmembrane region" description="Helical" evidence="1">
    <location>
        <begin position="20"/>
        <end position="44"/>
    </location>
</feature>
<dbReference type="STRING" id="1440774.Y900_022465"/>
<keyword evidence="3" id="KW-1185">Reference proteome</keyword>
<keyword evidence="1" id="KW-0812">Transmembrane</keyword>
<name>A0A064CLZ8_9MYCO</name>
<evidence type="ECO:0000313" key="3">
    <source>
        <dbReference type="Proteomes" id="UP000022835"/>
    </source>
</evidence>
<dbReference type="eggNOG" id="ENOG5032D3A">
    <property type="taxonomic scope" value="Bacteria"/>
</dbReference>
<proteinExistence type="predicted"/>
<dbReference type="AlphaFoldDB" id="A0A064CLZ8"/>
<dbReference type="EMBL" id="JALN02000001">
    <property type="protein sequence ID" value="KDF01620.1"/>
    <property type="molecule type" value="Genomic_DNA"/>
</dbReference>
<keyword evidence="1" id="KW-1133">Transmembrane helix</keyword>
<gene>
    <name evidence="2" type="ORF">Y900_022465</name>
</gene>
<accession>A0A064CLZ8</accession>
<organism evidence="2 3">
    <name type="scientific">Mycolicibacterium aromaticivorans JS19b1 = JCM 16368</name>
    <dbReference type="NCBI Taxonomy" id="1440774"/>
    <lineage>
        <taxon>Bacteria</taxon>
        <taxon>Bacillati</taxon>
        <taxon>Actinomycetota</taxon>
        <taxon>Actinomycetes</taxon>
        <taxon>Mycobacteriales</taxon>
        <taxon>Mycobacteriaceae</taxon>
        <taxon>Mycolicibacterium</taxon>
    </lineage>
</organism>